<evidence type="ECO:0000313" key="2">
    <source>
        <dbReference type="EMBL" id="JAG07591.1"/>
    </source>
</evidence>
<feature type="compositionally biased region" description="Basic and acidic residues" evidence="1">
    <location>
        <begin position="101"/>
        <end position="111"/>
    </location>
</feature>
<organism evidence="2">
    <name type="scientific">Lygus hesperus</name>
    <name type="common">Western plant bug</name>
    <dbReference type="NCBI Taxonomy" id="30085"/>
    <lineage>
        <taxon>Eukaryota</taxon>
        <taxon>Metazoa</taxon>
        <taxon>Ecdysozoa</taxon>
        <taxon>Arthropoda</taxon>
        <taxon>Hexapoda</taxon>
        <taxon>Insecta</taxon>
        <taxon>Pterygota</taxon>
        <taxon>Neoptera</taxon>
        <taxon>Paraneoptera</taxon>
        <taxon>Hemiptera</taxon>
        <taxon>Heteroptera</taxon>
        <taxon>Panheteroptera</taxon>
        <taxon>Cimicomorpha</taxon>
        <taxon>Miridae</taxon>
        <taxon>Mirini</taxon>
        <taxon>Lygus</taxon>
    </lineage>
</organism>
<feature type="compositionally biased region" description="Basic and acidic residues" evidence="1">
    <location>
        <begin position="130"/>
        <end position="143"/>
    </location>
</feature>
<feature type="compositionally biased region" description="Low complexity" evidence="1">
    <location>
        <begin position="1"/>
        <end position="10"/>
    </location>
</feature>
<sequence length="390" mass="45119">KQHSQSSSFSEHSRNQEYGNFEPSRPFGPSGSGASTVGSRDDIAIKEHYQSSSFGEHSRNPKDGNFEPSRQFRPSRSEMSSFGARDTRSIKQHSQSSSFGEHSRELEDGLSHRSQYIRSSDPLEGTSNQRESDRFNPPRRNENDGFILPRGNKDHSDDLRHKVNELKRVGGRMESSIPPPSIIPTRFDEISRNRHDMPQQSRNDSDKRYTVSDRLPSLPVLPPPPPIIATQPAKSKILQQNTDATDWRYFKREPPRKKSRYDVDKQAKSGQSERQPRVIDDFDSWMTCKAGPSQHQPPPPPRFDEPSSRNYNKPQPPEEVEEWRYTREQTPPKKKARFDEDRHPHTRQPKDLHHEMDEFDDWMNKNTRSRRILLGQDVFPPLGPGLVVRQ</sequence>
<feature type="compositionally biased region" description="Basic and acidic residues" evidence="1">
    <location>
        <begin position="56"/>
        <end position="65"/>
    </location>
</feature>
<name>A0A0A9WJM6_LYGHE</name>
<gene>
    <name evidence="2" type="ORF">CM83_85188</name>
</gene>
<feature type="compositionally biased region" description="Basic and acidic residues" evidence="1">
    <location>
        <begin position="151"/>
        <end position="168"/>
    </location>
</feature>
<reference evidence="2" key="1">
    <citation type="journal article" date="2014" name="PLoS ONE">
        <title>Transcriptome-Based Identification of ABC Transporters in the Western Tarnished Plant Bug Lygus hesperus.</title>
        <authorList>
            <person name="Hull J.J."/>
            <person name="Chaney K."/>
            <person name="Geib S.M."/>
            <person name="Fabrick J.A."/>
            <person name="Brent C.S."/>
            <person name="Walsh D."/>
            <person name="Lavine L.C."/>
        </authorList>
    </citation>
    <scope>NUCLEOTIDE SEQUENCE</scope>
</reference>
<accession>A0A0A9WJM6</accession>
<protein>
    <submittedName>
        <fullName evidence="2">Uncharacterized protein</fullName>
    </submittedName>
</protein>
<feature type="non-terminal residue" evidence="2">
    <location>
        <position position="1"/>
    </location>
</feature>
<dbReference type="EMBL" id="GBHO01036013">
    <property type="protein sequence ID" value="JAG07591.1"/>
    <property type="molecule type" value="Transcribed_RNA"/>
</dbReference>
<reference evidence="2" key="2">
    <citation type="submission" date="2014-07" db="EMBL/GenBank/DDBJ databases">
        <authorList>
            <person name="Hull J."/>
        </authorList>
    </citation>
    <scope>NUCLEOTIDE SEQUENCE</scope>
</reference>
<evidence type="ECO:0000256" key="1">
    <source>
        <dbReference type="SAM" id="MobiDB-lite"/>
    </source>
</evidence>
<proteinExistence type="predicted"/>
<feature type="compositionally biased region" description="Basic and acidic residues" evidence="1">
    <location>
        <begin position="322"/>
        <end position="356"/>
    </location>
</feature>
<feature type="compositionally biased region" description="Basic and acidic residues" evidence="1">
    <location>
        <begin position="186"/>
        <end position="211"/>
    </location>
</feature>
<dbReference type="AlphaFoldDB" id="A0A0A9WJM6"/>
<feature type="compositionally biased region" description="Basic and acidic residues" evidence="1">
    <location>
        <begin position="39"/>
        <end position="49"/>
    </location>
</feature>
<feature type="region of interest" description="Disordered" evidence="1">
    <location>
        <begin position="1"/>
        <end position="357"/>
    </location>
</feature>